<dbReference type="EMBL" id="BDGG01000004">
    <property type="protein sequence ID" value="GAU98334.1"/>
    <property type="molecule type" value="Genomic_DNA"/>
</dbReference>
<dbReference type="GO" id="GO:0017070">
    <property type="term" value="F:U6 snRNA binding"/>
    <property type="evidence" value="ECO:0007669"/>
    <property type="project" value="TreeGrafter"/>
</dbReference>
<dbReference type="GO" id="GO:0030619">
    <property type="term" value="F:U1 snRNA binding"/>
    <property type="evidence" value="ECO:0007669"/>
    <property type="project" value="TreeGrafter"/>
</dbReference>
<protein>
    <submittedName>
        <fullName evidence="1">Uncharacterized protein</fullName>
    </submittedName>
</protein>
<keyword evidence="2" id="KW-1185">Reference proteome</keyword>
<dbReference type="GO" id="GO:0071013">
    <property type="term" value="C:catalytic step 2 spliceosome"/>
    <property type="evidence" value="ECO:0007669"/>
    <property type="project" value="TreeGrafter"/>
</dbReference>
<comment type="caution">
    <text evidence="1">The sequence shown here is derived from an EMBL/GenBank/DDBJ whole genome shotgun (WGS) entry which is preliminary data.</text>
</comment>
<dbReference type="OrthoDB" id="10038652at2759"/>
<dbReference type="Proteomes" id="UP000186922">
    <property type="component" value="Unassembled WGS sequence"/>
</dbReference>
<evidence type="ECO:0000313" key="1">
    <source>
        <dbReference type="EMBL" id="GAU98334.1"/>
    </source>
</evidence>
<evidence type="ECO:0000313" key="2">
    <source>
        <dbReference type="Proteomes" id="UP000186922"/>
    </source>
</evidence>
<dbReference type="PANTHER" id="PTHR11140:SF0">
    <property type="entry name" value="PRE-MRNA-PROCESSING-SPLICING FACTOR 8"/>
    <property type="match status" value="1"/>
</dbReference>
<dbReference type="GO" id="GO:0005682">
    <property type="term" value="C:U5 snRNP"/>
    <property type="evidence" value="ECO:0007669"/>
    <property type="project" value="TreeGrafter"/>
</dbReference>
<organism evidence="1 2">
    <name type="scientific">Ramazzottius varieornatus</name>
    <name type="common">Water bear</name>
    <name type="synonym">Tardigrade</name>
    <dbReference type="NCBI Taxonomy" id="947166"/>
    <lineage>
        <taxon>Eukaryota</taxon>
        <taxon>Metazoa</taxon>
        <taxon>Ecdysozoa</taxon>
        <taxon>Tardigrada</taxon>
        <taxon>Eutardigrada</taxon>
        <taxon>Parachela</taxon>
        <taxon>Hypsibioidea</taxon>
        <taxon>Ramazzottiidae</taxon>
        <taxon>Ramazzottius</taxon>
    </lineage>
</organism>
<dbReference type="GO" id="GO:0030620">
    <property type="term" value="F:U2 snRNA binding"/>
    <property type="evidence" value="ECO:0007669"/>
    <property type="project" value="TreeGrafter"/>
</dbReference>
<dbReference type="GO" id="GO:0000244">
    <property type="term" value="P:spliceosomal tri-snRNP complex assembly"/>
    <property type="evidence" value="ECO:0007669"/>
    <property type="project" value="TreeGrafter"/>
</dbReference>
<proteinExistence type="predicted"/>
<accession>A0A1D1V9M9</accession>
<dbReference type="InterPro" id="IPR027652">
    <property type="entry name" value="PRP8"/>
</dbReference>
<dbReference type="Gene3D" id="3.90.1570.40">
    <property type="match status" value="1"/>
</dbReference>
<dbReference type="GO" id="GO:0030623">
    <property type="term" value="F:U5 snRNA binding"/>
    <property type="evidence" value="ECO:0007669"/>
    <property type="project" value="TreeGrafter"/>
</dbReference>
<dbReference type="AlphaFoldDB" id="A0A1D1V9M9"/>
<sequence>MSSPKLVSAAEAQKQLTKTSRSSLLAHTKDLMDNTTTTTTQKYWIDVQLRWGDYDSRDIEQTCTFSAIIN</sequence>
<reference evidence="1 2" key="1">
    <citation type="journal article" date="2016" name="Nat. Commun.">
        <title>Extremotolerant tardigrade genome and improved radiotolerance of human cultured cells by tardigrade-unique protein.</title>
        <authorList>
            <person name="Hashimoto T."/>
            <person name="Horikawa D.D."/>
            <person name="Saito Y."/>
            <person name="Kuwahara H."/>
            <person name="Kozuka-Hata H."/>
            <person name="Shin-I T."/>
            <person name="Minakuchi Y."/>
            <person name="Ohishi K."/>
            <person name="Motoyama A."/>
            <person name="Aizu T."/>
            <person name="Enomoto A."/>
            <person name="Kondo K."/>
            <person name="Tanaka S."/>
            <person name="Hara Y."/>
            <person name="Koshikawa S."/>
            <person name="Sagara H."/>
            <person name="Miura T."/>
            <person name="Yokobori S."/>
            <person name="Miyagawa K."/>
            <person name="Suzuki Y."/>
            <person name="Kubo T."/>
            <person name="Oyama M."/>
            <person name="Kohara Y."/>
            <person name="Fujiyama A."/>
            <person name="Arakawa K."/>
            <person name="Katayama T."/>
            <person name="Toyoda A."/>
            <person name="Kunieda T."/>
        </authorList>
    </citation>
    <scope>NUCLEOTIDE SEQUENCE [LARGE SCALE GENOMIC DNA]</scope>
    <source>
        <strain evidence="1 2">YOKOZUNA-1</strain>
    </source>
</reference>
<dbReference type="PANTHER" id="PTHR11140">
    <property type="entry name" value="PRE-MRNA SPLICING FACTOR PRP8"/>
    <property type="match status" value="1"/>
</dbReference>
<dbReference type="GO" id="GO:0097157">
    <property type="term" value="F:pre-mRNA intronic binding"/>
    <property type="evidence" value="ECO:0007669"/>
    <property type="project" value="TreeGrafter"/>
</dbReference>
<gene>
    <name evidence="1" type="primary">RvY_09495-1</name>
    <name evidence="1" type="synonym">RvY_09495.1</name>
    <name evidence="1" type="ORF">RvY_09495</name>
</gene>
<dbReference type="STRING" id="947166.A0A1D1V9M9"/>
<name>A0A1D1V9M9_RAMVA</name>